<accession>A0A449B595</accession>
<dbReference type="KEGG" id="mmau:NCTC10168_00704"/>
<gene>
    <name evidence="2" type="ORF">NCTC10168_00704</name>
</gene>
<evidence type="ECO:0000313" key="3">
    <source>
        <dbReference type="Proteomes" id="UP000290243"/>
    </source>
</evidence>
<protein>
    <submittedName>
        <fullName evidence="2">Uncharacterized protein</fullName>
    </submittedName>
</protein>
<dbReference type="AlphaFoldDB" id="A0A449B595"/>
<dbReference type="EMBL" id="LR215037">
    <property type="protein sequence ID" value="VEU75770.1"/>
    <property type="molecule type" value="Genomic_DNA"/>
</dbReference>
<name>A0A449B595_9BACT</name>
<feature type="transmembrane region" description="Helical" evidence="1">
    <location>
        <begin position="28"/>
        <end position="52"/>
    </location>
</feature>
<evidence type="ECO:0000256" key="1">
    <source>
        <dbReference type="SAM" id="Phobius"/>
    </source>
</evidence>
<keyword evidence="1" id="KW-0812">Transmembrane</keyword>
<dbReference type="Proteomes" id="UP000290243">
    <property type="component" value="Chromosome"/>
</dbReference>
<evidence type="ECO:0000313" key="2">
    <source>
        <dbReference type="EMBL" id="VEU75770.1"/>
    </source>
</evidence>
<keyword evidence="1" id="KW-1133">Transmembrane helix</keyword>
<proteinExistence type="predicted"/>
<sequence>MTKILFEESNTNLAGEIGKSVTGGFQTILAAITVPAILIASAFLIWAVIMLVKRFLAVSKTKPDEYKMEIKKLYWYIAGVVVLLLAIIFLITMASTNWSILDPKKIIPNN</sequence>
<reference evidence="2 3" key="1">
    <citation type="submission" date="2019-01" db="EMBL/GenBank/DDBJ databases">
        <authorList>
            <consortium name="Pathogen Informatics"/>
        </authorList>
    </citation>
    <scope>NUCLEOTIDE SEQUENCE [LARGE SCALE GENOMIC DNA]</scope>
    <source>
        <strain evidence="2 3">NCTC10168</strain>
    </source>
</reference>
<keyword evidence="1" id="KW-0472">Membrane</keyword>
<dbReference type="RefSeq" id="WP_129647150.1">
    <property type="nucleotide sequence ID" value="NZ_LR215037.1"/>
</dbReference>
<organism evidence="2 3">
    <name type="scientific">Mycoplasmopsis maculosa</name>
    <dbReference type="NCBI Taxonomy" id="114885"/>
    <lineage>
        <taxon>Bacteria</taxon>
        <taxon>Bacillati</taxon>
        <taxon>Mycoplasmatota</taxon>
        <taxon>Mycoplasmoidales</taxon>
        <taxon>Metamycoplasmataceae</taxon>
        <taxon>Mycoplasmopsis</taxon>
    </lineage>
</organism>
<feature type="transmembrane region" description="Helical" evidence="1">
    <location>
        <begin position="73"/>
        <end position="94"/>
    </location>
</feature>
<keyword evidence="3" id="KW-1185">Reference proteome</keyword>